<evidence type="ECO:0000313" key="10">
    <source>
        <dbReference type="Proteomes" id="UP000515135"/>
    </source>
</evidence>
<dbReference type="Pfam" id="PF01477">
    <property type="entry name" value="PLAT"/>
    <property type="match status" value="1"/>
</dbReference>
<dbReference type="PANTHER" id="PTHR46394:SF1">
    <property type="entry name" value="PNPLA DOMAIN-CONTAINING PROTEIN"/>
    <property type="match status" value="1"/>
</dbReference>
<feature type="compositionally biased region" description="Low complexity" evidence="5">
    <location>
        <begin position="532"/>
        <end position="546"/>
    </location>
</feature>
<dbReference type="KEGG" id="bbel:109474633"/>
<dbReference type="SUPFAM" id="SSF47473">
    <property type="entry name" value="EF-hand"/>
    <property type="match status" value="1"/>
</dbReference>
<evidence type="ECO:0000256" key="4">
    <source>
        <dbReference type="PROSITE-ProRule" id="PRU01161"/>
    </source>
</evidence>
<evidence type="ECO:0000256" key="2">
    <source>
        <dbReference type="ARBA" id="ARBA00023098"/>
    </source>
</evidence>
<evidence type="ECO:0000259" key="7">
    <source>
        <dbReference type="PROSITE" id="PS50222"/>
    </source>
</evidence>
<feature type="domain" description="PNPLA" evidence="9">
    <location>
        <begin position="46"/>
        <end position="237"/>
    </location>
</feature>
<evidence type="ECO:0000256" key="3">
    <source>
        <dbReference type="PROSITE-ProRule" id="PRU00152"/>
    </source>
</evidence>
<dbReference type="InterPro" id="IPR020834">
    <property type="entry name" value="LipOase_CS"/>
</dbReference>
<feature type="short sequence motif" description="GXGXXG" evidence="4">
    <location>
        <begin position="50"/>
        <end position="55"/>
    </location>
</feature>
<name>A0A6P4ZLP9_BRABE</name>
<dbReference type="SUPFAM" id="SSF49723">
    <property type="entry name" value="Lipase/lipooxygenase domain (PLAT/LH2 domain)"/>
    <property type="match status" value="1"/>
</dbReference>
<dbReference type="InterPro" id="IPR016035">
    <property type="entry name" value="Acyl_Trfase/lysoPLipase"/>
</dbReference>
<dbReference type="PROSITE" id="PS00081">
    <property type="entry name" value="LIPOXYGENASE_2"/>
    <property type="match status" value="1"/>
</dbReference>
<keyword evidence="10" id="KW-1185">Reference proteome</keyword>
<keyword evidence="4" id="KW-0378">Hydrolase</keyword>
<feature type="short sequence motif" description="GXSXG" evidence="4">
    <location>
        <begin position="79"/>
        <end position="83"/>
    </location>
</feature>
<comment type="caution">
    <text evidence="3">Lacks conserved residue(s) required for the propagation of feature annotation.</text>
</comment>
<dbReference type="InterPro" id="IPR013819">
    <property type="entry name" value="LipOase_C"/>
</dbReference>
<gene>
    <name evidence="11" type="primary">LOC109474633</name>
</gene>
<feature type="active site" description="Proton acceptor" evidence="4">
    <location>
        <position position="224"/>
    </location>
</feature>
<dbReference type="Gene3D" id="1.10.238.10">
    <property type="entry name" value="EF-hand"/>
    <property type="match status" value="1"/>
</dbReference>
<dbReference type="InterPro" id="IPR036392">
    <property type="entry name" value="PLAT/LH2_dom_sf"/>
</dbReference>
<feature type="region of interest" description="Disordered" evidence="5">
    <location>
        <begin position="519"/>
        <end position="554"/>
    </location>
</feature>
<dbReference type="SUPFAM" id="SSF52151">
    <property type="entry name" value="FabD/lysophospholipase-like"/>
    <property type="match status" value="1"/>
</dbReference>
<dbReference type="InterPro" id="IPR011992">
    <property type="entry name" value="EF-hand-dom_pair"/>
</dbReference>
<dbReference type="PROSITE" id="PS51635">
    <property type="entry name" value="PNPLA"/>
    <property type="match status" value="1"/>
</dbReference>
<sequence length="1216" mass="138986">MGQRKSKIEAKPVNPKLFQRLSTRNLLFDNVGEEKYSDYDFPFENLVFEGGGTRGLAYVGAVRVLEEAGVMRKVKRFAGASAGAMMAAMLALGFNSQEIEDFLQVDLSKEILDHSCGYCSLLPNILKGYGWNPGHGLMAWFGKMLQEHTGNPDLTFLDMYKMFGVELCIVVTNVNQMAEEYCHAKTTPDMPIRLAIRMSMSLPGIFQAVEHKHKDYSYQDYYIDGGLLVNYPIHCFDGWWLSMDNKDAFINRLFPLDKLAQLFEKTERFGTHNPKSLGMVLFSTFDVEFMHTELSKRLGDKKPVRPKTKLSKQRTKKQHEMNEAARNHDIVHRAVNNFLTVLAENNTNRDDKIEMRELEQVFKKMSQPGARFTQEDAAVLFGDSVDPIEVFAGLDKDNSGYITHQELVAFLEERGFNFFTQFLGYKRRPINSLGGFLETIIEAVMIYIKRVYIGEKDVHRTIGIDTDYLPGTDWKMESDDKKFLISQGERAAKAYLREWVKVHKLSKITEPDLNDITEEAETQSNTESNLAQRNQRSASSQSRSTSFTDMGIITSKPKKPKYRVSVKTGDVQFAGTDADVYLAFYDGHGKRSRDVKLDVIWRNDFERGSTDVFKLGDLGLTGPILQIEVWRGPLPDDWYVEKVEIERMGEGETDVFPVHRWIRKNTRLKLTRWDSLLPQFDPNIEQRRRELEEMKADYELMVPQEGLPPKVKNLPPDEDFSADYKWNVAKRRVNIRMQQKISSLTAGRFKTLDDLRDVYDGVLGTPRGVANWRDDREFGRQRLSGCNPNRIALCTEIPNNFAVTGEMVEPFLEGRTLDDALQARRIFIVNYKVMEDLDLETSDGRQLCCPMCLLYRDVNDDLYPIAIQLFQHGDQNPVFLPSDPPYTWLLAKMWFNNADASFHQSTTHIGLTHLMAEPFAVSAKRQLSRSHPLYKLMAPHFIFLIPINFKALATLMAPNAWVDENMGIGRQGTYNLIKKVLKEWRLDVQGTLPADLKDRGVDDPGILPSYYFRDDAILLFNAIHKYIKMVVEAVYDDPSKITEDYELQAWAKEIVTPAEQGGCGMKGVSGNGEFTTTDQIVAVVTAVVYICSAGHAAANFAQYDEYGFPPNYPAYLHGEPPRDKAPRTEQDIIDQLPDKSKTLEMMVITRMLSDRSTNGLGSFEVEYMYDPVGTQAVAQFRKDLDEVHEIIKERNKTRKQPYVYLDPREVPNAISI</sequence>
<dbReference type="InterPro" id="IPR002641">
    <property type="entry name" value="PNPLA_dom"/>
</dbReference>
<dbReference type="InterPro" id="IPR052580">
    <property type="entry name" value="Lipid_Hydrolase"/>
</dbReference>
<keyword evidence="2 4" id="KW-0443">Lipid metabolism</keyword>
<feature type="active site" description="Nucleophile" evidence="4">
    <location>
        <position position="81"/>
    </location>
</feature>
<evidence type="ECO:0000259" key="8">
    <source>
        <dbReference type="PROSITE" id="PS51393"/>
    </source>
</evidence>
<dbReference type="Pfam" id="PF00305">
    <property type="entry name" value="Lipoxygenase"/>
    <property type="match status" value="1"/>
</dbReference>
<dbReference type="Gene3D" id="3.10.450.60">
    <property type="match status" value="1"/>
</dbReference>
<dbReference type="SMART" id="SM00308">
    <property type="entry name" value="LH2"/>
    <property type="match status" value="1"/>
</dbReference>
<keyword evidence="1" id="KW-0106">Calcium</keyword>
<dbReference type="GO" id="GO:0016787">
    <property type="term" value="F:hydrolase activity"/>
    <property type="evidence" value="ECO:0007669"/>
    <property type="project" value="UniProtKB-UniRule"/>
</dbReference>
<dbReference type="PROSITE" id="PS51393">
    <property type="entry name" value="LIPOXYGENASE_3"/>
    <property type="match status" value="1"/>
</dbReference>
<evidence type="ECO:0000259" key="9">
    <source>
        <dbReference type="PROSITE" id="PS51635"/>
    </source>
</evidence>
<evidence type="ECO:0000256" key="1">
    <source>
        <dbReference type="ARBA" id="ARBA00022837"/>
    </source>
</evidence>
<dbReference type="Gene3D" id="1.20.245.10">
    <property type="entry name" value="Lipoxygenase-1, Domain 5"/>
    <property type="match status" value="1"/>
</dbReference>
<dbReference type="GO" id="GO:0016702">
    <property type="term" value="F:oxidoreductase activity, acting on single donors with incorporation of molecular oxygen, incorporation of two atoms of oxygen"/>
    <property type="evidence" value="ECO:0007669"/>
    <property type="project" value="InterPro"/>
</dbReference>
<evidence type="ECO:0000259" key="6">
    <source>
        <dbReference type="PROSITE" id="PS50095"/>
    </source>
</evidence>
<dbReference type="PRINTS" id="PR00087">
    <property type="entry name" value="LIPOXYGENASE"/>
</dbReference>
<feature type="domain" description="PLAT" evidence="6">
    <location>
        <begin position="560"/>
        <end position="676"/>
    </location>
</feature>
<dbReference type="InterPro" id="IPR001024">
    <property type="entry name" value="PLAT/LH2_dom"/>
</dbReference>
<dbReference type="CDD" id="cd07207">
    <property type="entry name" value="Pat_ExoU_VipD_like"/>
    <property type="match status" value="1"/>
</dbReference>
<evidence type="ECO:0000313" key="11">
    <source>
        <dbReference type="RefSeq" id="XP_019630541.1"/>
    </source>
</evidence>
<feature type="compositionally biased region" description="Polar residues" evidence="5">
    <location>
        <begin position="522"/>
        <end position="531"/>
    </location>
</feature>
<dbReference type="OrthoDB" id="407298at2759"/>
<feature type="compositionally biased region" description="Basic residues" evidence="5">
    <location>
        <begin position="304"/>
        <end position="317"/>
    </location>
</feature>
<dbReference type="PROSITE" id="PS50095">
    <property type="entry name" value="PLAT"/>
    <property type="match status" value="1"/>
</dbReference>
<feature type="domain" description="Lipoxygenase" evidence="8">
    <location>
        <begin position="670"/>
        <end position="1216"/>
    </location>
</feature>
<dbReference type="Pfam" id="PF01734">
    <property type="entry name" value="Patatin"/>
    <property type="match status" value="1"/>
</dbReference>
<dbReference type="AlphaFoldDB" id="A0A6P4ZLP9"/>
<dbReference type="Gene3D" id="3.40.1090.10">
    <property type="entry name" value="Cytosolic phospholipase A2 catalytic domain"/>
    <property type="match status" value="2"/>
</dbReference>
<feature type="short sequence motif" description="DGA/G" evidence="4">
    <location>
        <begin position="224"/>
        <end position="226"/>
    </location>
</feature>
<dbReference type="PANTHER" id="PTHR46394">
    <property type="entry name" value="ANNEXIN"/>
    <property type="match status" value="1"/>
</dbReference>
<dbReference type="InterPro" id="IPR002048">
    <property type="entry name" value="EF_hand_dom"/>
</dbReference>
<dbReference type="SUPFAM" id="SSF48484">
    <property type="entry name" value="Lipoxigenase"/>
    <property type="match status" value="1"/>
</dbReference>
<dbReference type="InterPro" id="IPR018247">
    <property type="entry name" value="EF_Hand_1_Ca_BS"/>
</dbReference>
<dbReference type="InterPro" id="IPR036226">
    <property type="entry name" value="LipOase_C_sf"/>
</dbReference>
<keyword evidence="4" id="KW-0442">Lipid degradation</keyword>
<dbReference type="Gene3D" id="2.40.180.10">
    <property type="entry name" value="Catalase core domain"/>
    <property type="match status" value="1"/>
</dbReference>
<dbReference type="GO" id="GO:0005509">
    <property type="term" value="F:calcium ion binding"/>
    <property type="evidence" value="ECO:0007669"/>
    <property type="project" value="InterPro"/>
</dbReference>
<evidence type="ECO:0000256" key="5">
    <source>
        <dbReference type="SAM" id="MobiDB-lite"/>
    </source>
</evidence>
<dbReference type="GeneID" id="109474633"/>
<accession>A0A6P4ZLP9</accession>
<dbReference type="Proteomes" id="UP000515135">
    <property type="component" value="Unplaced"/>
</dbReference>
<feature type="region of interest" description="Disordered" evidence="5">
    <location>
        <begin position="298"/>
        <end position="323"/>
    </location>
</feature>
<dbReference type="RefSeq" id="XP_019630541.1">
    <property type="nucleotide sequence ID" value="XM_019774982.1"/>
</dbReference>
<dbReference type="PROSITE" id="PS00018">
    <property type="entry name" value="EF_HAND_1"/>
    <property type="match status" value="1"/>
</dbReference>
<protein>
    <submittedName>
        <fullName evidence="11">Arachidonate 5-lipoxygenase-like</fullName>
    </submittedName>
</protein>
<dbReference type="PROSITE" id="PS50222">
    <property type="entry name" value="EF_HAND_2"/>
    <property type="match status" value="1"/>
</dbReference>
<proteinExistence type="predicted"/>
<organism evidence="10 11">
    <name type="scientific">Branchiostoma belcheri</name>
    <name type="common">Amphioxus</name>
    <dbReference type="NCBI Taxonomy" id="7741"/>
    <lineage>
        <taxon>Eukaryota</taxon>
        <taxon>Metazoa</taxon>
        <taxon>Chordata</taxon>
        <taxon>Cephalochordata</taxon>
        <taxon>Leptocardii</taxon>
        <taxon>Amphioxiformes</taxon>
        <taxon>Branchiostomatidae</taxon>
        <taxon>Branchiostoma</taxon>
    </lineage>
</organism>
<feature type="domain" description="EF-hand" evidence="7">
    <location>
        <begin position="389"/>
        <end position="417"/>
    </location>
</feature>
<reference evidence="11" key="1">
    <citation type="submission" date="2025-08" db="UniProtKB">
        <authorList>
            <consortium name="RefSeq"/>
        </authorList>
    </citation>
    <scope>IDENTIFICATION</scope>
    <source>
        <tissue evidence="11">Gonad</tissue>
    </source>
</reference>
<dbReference type="GO" id="GO:0016042">
    <property type="term" value="P:lipid catabolic process"/>
    <property type="evidence" value="ECO:0007669"/>
    <property type="project" value="UniProtKB-UniRule"/>
</dbReference>